<gene>
    <name evidence="5" type="ORF">H2200_009619</name>
</gene>
<dbReference type="GO" id="GO:0008168">
    <property type="term" value="F:methyltransferase activity"/>
    <property type="evidence" value="ECO:0007669"/>
    <property type="project" value="UniProtKB-KW"/>
</dbReference>
<evidence type="ECO:0000259" key="4">
    <source>
        <dbReference type="Pfam" id="PF13649"/>
    </source>
</evidence>
<keyword evidence="6" id="KW-1185">Reference proteome</keyword>
<reference evidence="5" key="1">
    <citation type="submission" date="2022-10" db="EMBL/GenBank/DDBJ databases">
        <title>Culturing micro-colonial fungi from biological soil crusts in the Mojave desert and describing Neophaeococcomyces mojavensis, and introducing the new genera and species Taxawa tesnikishii.</title>
        <authorList>
            <person name="Kurbessoian T."/>
            <person name="Stajich J.E."/>
        </authorList>
    </citation>
    <scope>NUCLEOTIDE SEQUENCE</scope>
    <source>
        <strain evidence="5">TK_41</strain>
    </source>
</reference>
<dbReference type="CDD" id="cd02440">
    <property type="entry name" value="AdoMet_MTases"/>
    <property type="match status" value="1"/>
</dbReference>
<dbReference type="InterPro" id="IPR041698">
    <property type="entry name" value="Methyltransf_25"/>
</dbReference>
<proteinExistence type="predicted"/>
<keyword evidence="1" id="KW-0489">Methyltransferase</keyword>
<dbReference type="Pfam" id="PF13649">
    <property type="entry name" value="Methyltransf_25"/>
    <property type="match status" value="1"/>
</dbReference>
<sequence>MPAFFNEYTQIPRSVRGLDGAPEWPRLRALVGNIQDARVLDLGCGLGWFSRWARKHGAAQSVYGFDISENMLARAREMTGPEYEAVIYERADLEELELHPEIFDFAYSSLALHYLPTEALRRILAQLFGALTPGGRFVFSIEHPVLTAPADAFWKRDEEGRVFWPLNQYWKEGLRVTYWLAPGVRKYHRTVETYLSLLLEAGFVLTAFKESWDNMDFNPKLEEKADSHRPYFLLIAVQKPK</sequence>
<dbReference type="PANTHER" id="PTHR43464:SF19">
    <property type="entry name" value="UBIQUINONE BIOSYNTHESIS O-METHYLTRANSFERASE, MITOCHONDRIAL"/>
    <property type="match status" value="1"/>
</dbReference>
<evidence type="ECO:0000256" key="2">
    <source>
        <dbReference type="ARBA" id="ARBA00022679"/>
    </source>
</evidence>
<dbReference type="Proteomes" id="UP001172673">
    <property type="component" value="Unassembled WGS sequence"/>
</dbReference>
<keyword evidence="3" id="KW-0949">S-adenosyl-L-methionine</keyword>
<keyword evidence="2" id="KW-0808">Transferase</keyword>
<dbReference type="PANTHER" id="PTHR43464">
    <property type="entry name" value="METHYLTRANSFERASE"/>
    <property type="match status" value="1"/>
</dbReference>
<evidence type="ECO:0000313" key="5">
    <source>
        <dbReference type="EMBL" id="KAJ9605770.1"/>
    </source>
</evidence>
<evidence type="ECO:0000313" key="6">
    <source>
        <dbReference type="Proteomes" id="UP001172673"/>
    </source>
</evidence>
<protein>
    <recommendedName>
        <fullName evidence="4">Methyltransferase domain-containing protein</fullName>
    </recommendedName>
</protein>
<accession>A0AA38X307</accession>
<dbReference type="SUPFAM" id="SSF53335">
    <property type="entry name" value="S-adenosyl-L-methionine-dependent methyltransferases"/>
    <property type="match status" value="1"/>
</dbReference>
<evidence type="ECO:0000256" key="3">
    <source>
        <dbReference type="ARBA" id="ARBA00022691"/>
    </source>
</evidence>
<name>A0AA38X307_9EURO</name>
<dbReference type="AlphaFoldDB" id="A0AA38X307"/>
<dbReference type="InterPro" id="IPR029063">
    <property type="entry name" value="SAM-dependent_MTases_sf"/>
</dbReference>
<dbReference type="GO" id="GO:0032259">
    <property type="term" value="P:methylation"/>
    <property type="evidence" value="ECO:0007669"/>
    <property type="project" value="UniProtKB-KW"/>
</dbReference>
<organism evidence="5 6">
    <name type="scientific">Cladophialophora chaetospira</name>
    <dbReference type="NCBI Taxonomy" id="386627"/>
    <lineage>
        <taxon>Eukaryota</taxon>
        <taxon>Fungi</taxon>
        <taxon>Dikarya</taxon>
        <taxon>Ascomycota</taxon>
        <taxon>Pezizomycotina</taxon>
        <taxon>Eurotiomycetes</taxon>
        <taxon>Chaetothyriomycetidae</taxon>
        <taxon>Chaetothyriales</taxon>
        <taxon>Herpotrichiellaceae</taxon>
        <taxon>Cladophialophora</taxon>
    </lineage>
</organism>
<comment type="caution">
    <text evidence="5">The sequence shown here is derived from an EMBL/GenBank/DDBJ whole genome shotgun (WGS) entry which is preliminary data.</text>
</comment>
<dbReference type="EMBL" id="JAPDRK010000015">
    <property type="protein sequence ID" value="KAJ9605770.1"/>
    <property type="molecule type" value="Genomic_DNA"/>
</dbReference>
<evidence type="ECO:0000256" key="1">
    <source>
        <dbReference type="ARBA" id="ARBA00022603"/>
    </source>
</evidence>
<feature type="domain" description="Methyltransferase" evidence="4">
    <location>
        <begin position="39"/>
        <end position="135"/>
    </location>
</feature>
<dbReference type="Gene3D" id="3.40.50.150">
    <property type="entry name" value="Vaccinia Virus protein VP39"/>
    <property type="match status" value="1"/>
</dbReference>